<gene>
    <name evidence="2" type="ORF">FNH08_44560</name>
</gene>
<evidence type="ECO:0000313" key="3">
    <source>
        <dbReference type="Proteomes" id="UP000400924"/>
    </source>
</evidence>
<dbReference type="EMBL" id="VJZC01000684">
    <property type="protein sequence ID" value="MPY63985.1"/>
    <property type="molecule type" value="Genomic_DNA"/>
</dbReference>
<protein>
    <recommendedName>
        <fullName evidence="4">Peptidase inhibitor family I36 protein</fullName>
    </recommendedName>
</protein>
<feature type="signal peptide" evidence="1">
    <location>
        <begin position="1"/>
        <end position="46"/>
    </location>
</feature>
<dbReference type="AlphaFoldDB" id="A0A5N8XZ46"/>
<evidence type="ECO:0000313" key="2">
    <source>
        <dbReference type="EMBL" id="MPY63985.1"/>
    </source>
</evidence>
<organism evidence="2 3">
    <name type="scientific">Streptomyces spongiae</name>
    <dbReference type="NCBI Taxonomy" id="565072"/>
    <lineage>
        <taxon>Bacteria</taxon>
        <taxon>Bacillati</taxon>
        <taxon>Actinomycetota</taxon>
        <taxon>Actinomycetes</taxon>
        <taxon>Kitasatosporales</taxon>
        <taxon>Streptomycetaceae</taxon>
        <taxon>Streptomyces</taxon>
    </lineage>
</organism>
<evidence type="ECO:0008006" key="4">
    <source>
        <dbReference type="Google" id="ProtNLM"/>
    </source>
</evidence>
<proteinExistence type="predicted"/>
<name>A0A5N8XZ46_9ACTN</name>
<comment type="caution">
    <text evidence="2">The sequence shown here is derived from an EMBL/GenBank/DDBJ whole genome shotgun (WGS) entry which is preliminary data.</text>
</comment>
<accession>A0A5N8XZ46</accession>
<keyword evidence="3" id="KW-1185">Reference proteome</keyword>
<evidence type="ECO:0000256" key="1">
    <source>
        <dbReference type="SAM" id="SignalP"/>
    </source>
</evidence>
<reference evidence="2 3" key="1">
    <citation type="submission" date="2019-07" db="EMBL/GenBank/DDBJ databases">
        <title>New species of Amycolatopsis and Streptomyces.</title>
        <authorList>
            <person name="Duangmal K."/>
            <person name="Teo W.F.A."/>
            <person name="Lipun K."/>
        </authorList>
    </citation>
    <scope>NUCLEOTIDE SEQUENCE [LARGE SCALE GENOMIC DNA]</scope>
    <source>
        <strain evidence="2 3">NBRC 106415</strain>
    </source>
</reference>
<dbReference type="RefSeq" id="WP_152777211.1">
    <property type="nucleotide sequence ID" value="NZ_VJZC01000684.1"/>
</dbReference>
<feature type="chain" id="PRO_5024406693" description="Peptidase inhibitor family I36 protein" evidence="1">
    <location>
        <begin position="47"/>
        <end position="211"/>
    </location>
</feature>
<dbReference type="OrthoDB" id="3541237at2"/>
<sequence>MAPESAHEAKPTDGGNLMNVRSQITKRASALLCGMALALGAGSATAAATDWATQSAESKYAAEAKAVGLSARQAAQLQDRVDAQLADIKVPAEQVRYNEIRAKDGSATITMSVPGAADTSCSYRYLCLWDGANWTGNKLSFTTCAFRDLNDYAFNNDTLTSYKNNQTTGTVARFYNWEGSWVYKFGSTAYHTEDSLANTPWNNMIDGVQVC</sequence>
<dbReference type="Proteomes" id="UP000400924">
    <property type="component" value="Unassembled WGS sequence"/>
</dbReference>
<keyword evidence="1" id="KW-0732">Signal</keyword>